<keyword evidence="6" id="KW-1133">Transmembrane helix</keyword>
<keyword evidence="4" id="KW-0812">Transmembrane</keyword>
<evidence type="ECO:0000256" key="7">
    <source>
        <dbReference type="ARBA" id="ARBA00023136"/>
    </source>
</evidence>
<dbReference type="InterPro" id="IPR003856">
    <property type="entry name" value="LPS_length_determ_N"/>
</dbReference>
<evidence type="ECO:0000256" key="3">
    <source>
        <dbReference type="ARBA" id="ARBA00022475"/>
    </source>
</evidence>
<dbReference type="GO" id="GO:0000271">
    <property type="term" value="P:polysaccharide biosynthetic process"/>
    <property type="evidence" value="ECO:0007669"/>
    <property type="project" value="UniProtKB-KW"/>
</dbReference>
<keyword evidence="5" id="KW-0972">Capsule biogenesis/degradation</keyword>
<dbReference type="AlphaFoldDB" id="A0A2G5NMH2"/>
<dbReference type="Pfam" id="PF02706">
    <property type="entry name" value="Wzz"/>
    <property type="match status" value="1"/>
</dbReference>
<keyword evidence="8" id="KW-0270">Exopolysaccharide synthesis</keyword>
<keyword evidence="7" id="KW-0472">Membrane</keyword>
<reference evidence="9 10" key="1">
    <citation type="journal article" date="2018" name="Front. Microbiol.">
        <title>Description and Comparative Genomics of Macrococcus caseolyticus subsp. hominis subsp. nov., Macrococcus goetzii sp. nov., Macrococcus epidermidis sp. nov., and Macrococcus bohemicus sp. nov., Novel Macrococci From Human Clinical Material With Virulence Potential and Suspected Uptake of Foreign DNA by Natural Transformation.</title>
        <authorList>
            <person name="Maslanova I."/>
            <person name="Wertheimer Z."/>
            <person name="Sedlacek I."/>
            <person name="Svec P."/>
            <person name="Indrakova A."/>
            <person name="Kovarovic V."/>
            <person name="Schumann P."/>
            <person name="Sproer C."/>
            <person name="Kralova S."/>
            <person name="Sedo O."/>
            <person name="Kristofova L."/>
            <person name="Vrbovska V."/>
            <person name="Fuzik T."/>
            <person name="Petras P."/>
            <person name="Zdrahal Z."/>
            <person name="Ruzickova V."/>
            <person name="Doskar J."/>
            <person name="Pantucek R."/>
        </authorList>
    </citation>
    <scope>NUCLEOTIDE SEQUENCE [LARGE SCALE GENOMIC DNA]</scope>
    <source>
        <strain evidence="9 10">CCM 4927</strain>
    </source>
</reference>
<comment type="caution">
    <text evidence="9">The sequence shown here is derived from an EMBL/GenBank/DDBJ whole genome shotgun (WGS) entry which is preliminary data.</text>
</comment>
<accession>A0A2G5NMH2</accession>
<organism evidence="9 10">
    <name type="scientific">Macrococcoides goetzii</name>
    <dbReference type="NCBI Taxonomy" id="1891097"/>
    <lineage>
        <taxon>Bacteria</taxon>
        <taxon>Bacillati</taxon>
        <taxon>Bacillota</taxon>
        <taxon>Bacilli</taxon>
        <taxon>Bacillales</taxon>
        <taxon>Staphylococcaceae</taxon>
        <taxon>Macrococcoides</taxon>
    </lineage>
</organism>
<dbReference type="InterPro" id="IPR050445">
    <property type="entry name" value="Bact_polysacc_biosynth/exp"/>
</dbReference>
<gene>
    <name evidence="9" type="ORF">BFS35_005070</name>
</gene>
<comment type="similarity">
    <text evidence="2">Belongs to the CpsC/CapA family.</text>
</comment>
<comment type="subcellular location">
    <subcellularLocation>
        <location evidence="1">Cell membrane</location>
        <topology evidence="1">Multi-pass membrane protein</topology>
    </subcellularLocation>
</comment>
<protein>
    <submittedName>
        <fullName evidence="9">Uncharacterized protein</fullName>
    </submittedName>
</protein>
<name>A0A2G5NMH2_9STAP</name>
<evidence type="ECO:0000256" key="6">
    <source>
        <dbReference type="ARBA" id="ARBA00022989"/>
    </source>
</evidence>
<dbReference type="GO" id="GO:0005886">
    <property type="term" value="C:plasma membrane"/>
    <property type="evidence" value="ECO:0007669"/>
    <property type="project" value="UniProtKB-SubCell"/>
</dbReference>
<evidence type="ECO:0000256" key="1">
    <source>
        <dbReference type="ARBA" id="ARBA00004651"/>
    </source>
</evidence>
<evidence type="ECO:0000313" key="10">
    <source>
        <dbReference type="Proteomes" id="UP000229523"/>
    </source>
</evidence>
<sequence length="222" mass="24272">MQDTMNFTQIFEALKKGWKFILGVTILFALLAAAISYFLLTPVYKSEATLLVNQETRTSKSNDAVDLQTNLQSITTYASIAKLPDTLLPVIDKLNLNVLPEDLAKDIDATAVQNSTLLTITVENPSQKRAVDIANEITKTMVEKNSLDLNNLKVASKARVIRNAKPVEPTPLINIGIGAALGLLLSLFYVLAKALMDVSLKTSEQVEREIGVSVIGNIPYIK</sequence>
<dbReference type="PANTHER" id="PTHR32309">
    <property type="entry name" value="TYROSINE-PROTEIN KINASE"/>
    <property type="match status" value="1"/>
</dbReference>
<evidence type="ECO:0000256" key="2">
    <source>
        <dbReference type="ARBA" id="ARBA00006683"/>
    </source>
</evidence>
<proteinExistence type="inferred from homology"/>
<keyword evidence="3" id="KW-1003">Cell membrane</keyword>
<evidence type="ECO:0000256" key="8">
    <source>
        <dbReference type="ARBA" id="ARBA00023169"/>
    </source>
</evidence>
<dbReference type="PANTHER" id="PTHR32309:SF13">
    <property type="entry name" value="FERRIC ENTEROBACTIN TRANSPORT PROTEIN FEPE"/>
    <property type="match status" value="1"/>
</dbReference>
<dbReference type="EMBL" id="MJBI02000001">
    <property type="protein sequence ID" value="RAI83064.1"/>
    <property type="molecule type" value="Genomic_DNA"/>
</dbReference>
<dbReference type="GO" id="GO:0004713">
    <property type="term" value="F:protein tyrosine kinase activity"/>
    <property type="evidence" value="ECO:0007669"/>
    <property type="project" value="TreeGrafter"/>
</dbReference>
<keyword evidence="10" id="KW-1185">Reference proteome</keyword>
<evidence type="ECO:0000256" key="5">
    <source>
        <dbReference type="ARBA" id="ARBA00022903"/>
    </source>
</evidence>
<dbReference type="Proteomes" id="UP000229523">
    <property type="component" value="Unassembled WGS sequence"/>
</dbReference>
<evidence type="ECO:0000313" key="9">
    <source>
        <dbReference type="EMBL" id="RAI83064.1"/>
    </source>
</evidence>
<dbReference type="RefSeq" id="WP_099580631.1">
    <property type="nucleotide sequence ID" value="NZ_MJBI02000001.1"/>
</dbReference>
<evidence type="ECO:0000256" key="4">
    <source>
        <dbReference type="ARBA" id="ARBA00022692"/>
    </source>
</evidence>
<dbReference type="OrthoDB" id="2360475at2"/>